<reference evidence="1 2" key="1">
    <citation type="journal article" date="2020" name="Appl. Microbiol. Biotechnol.">
        <title>Targeted gene deletion in Brettanomyces bruxellensis with an expression-free CRISPR-Cas9 system.</title>
        <authorList>
            <person name="Varela C."/>
            <person name="Bartel C."/>
            <person name="Onetto C."/>
            <person name="Borneman A."/>
        </authorList>
    </citation>
    <scope>NUCLEOTIDE SEQUENCE [LARGE SCALE GENOMIC DNA]</scope>
    <source>
        <strain evidence="1 2">AWRI1613</strain>
    </source>
</reference>
<dbReference type="Proteomes" id="UP000568158">
    <property type="component" value="Unassembled WGS sequence"/>
</dbReference>
<sequence>MNEIQEDVSAALADQHFTTYNWLRNKYYSYTDLSSILEIYAFGTICDYFRKFPAHVSFITHNKSLLPALNKAQLSRLRQLTLVGLAEDSVEISFDKIRAELCLESQTWLADLIDLNNPVVIKFKIDELEQVIRVEDIFQTRDVFSSQDMPLRILSFDQVGFNVSRMINALKFIRDVKLAKVTDALKSKKDLSAEAVSATRRSSQLKRRLEG</sequence>
<proteinExistence type="predicted"/>
<protein>
    <submittedName>
        <fullName evidence="1">Uncharacterized protein</fullName>
    </submittedName>
</protein>
<dbReference type="EMBL" id="JABCYN010000015">
    <property type="protein sequence ID" value="KAF6014151.1"/>
    <property type="molecule type" value="Genomic_DNA"/>
</dbReference>
<evidence type="ECO:0000313" key="2">
    <source>
        <dbReference type="Proteomes" id="UP000568158"/>
    </source>
</evidence>
<organism evidence="1 2">
    <name type="scientific">Dekkera bruxellensis</name>
    <name type="common">Brettanomyces custersii</name>
    <dbReference type="NCBI Taxonomy" id="5007"/>
    <lineage>
        <taxon>Eukaryota</taxon>
        <taxon>Fungi</taxon>
        <taxon>Dikarya</taxon>
        <taxon>Ascomycota</taxon>
        <taxon>Saccharomycotina</taxon>
        <taxon>Pichiomycetes</taxon>
        <taxon>Pichiales</taxon>
        <taxon>Pichiaceae</taxon>
        <taxon>Brettanomyces</taxon>
    </lineage>
</organism>
<comment type="caution">
    <text evidence="1">The sequence shown here is derived from an EMBL/GenBank/DDBJ whole genome shotgun (WGS) entry which is preliminary data.</text>
</comment>
<gene>
    <name evidence="1" type="ORF">HII12_001477</name>
</gene>
<dbReference type="AlphaFoldDB" id="A0A8H6EXS6"/>
<evidence type="ECO:0000313" key="1">
    <source>
        <dbReference type="EMBL" id="KAF6014151.1"/>
    </source>
</evidence>
<name>A0A8H6EXS6_DEKBR</name>
<accession>A0A8H6EXS6</accession>